<proteinExistence type="predicted"/>
<gene>
    <name evidence="2" type="ORF">DHEL01_v204802</name>
</gene>
<dbReference type="OrthoDB" id="4505928at2759"/>
<feature type="compositionally biased region" description="Pro residues" evidence="1">
    <location>
        <begin position="129"/>
        <end position="140"/>
    </location>
</feature>
<evidence type="ECO:0008006" key="4">
    <source>
        <dbReference type="Google" id="ProtNLM"/>
    </source>
</evidence>
<dbReference type="PANTHER" id="PTHR42070">
    <property type="entry name" value="FILAMENT ASSOCIATED PROTEIN, PUTATIVE (AFU_ORTHOLOGUE AFUA_8G06630)-RELATED"/>
    <property type="match status" value="1"/>
</dbReference>
<dbReference type="CDD" id="cd14688">
    <property type="entry name" value="bZIP_YAP"/>
    <property type="match status" value="1"/>
</dbReference>
<evidence type="ECO:0000313" key="3">
    <source>
        <dbReference type="Proteomes" id="UP000094444"/>
    </source>
</evidence>
<dbReference type="InParanoid" id="A0A2P5I2V4"/>
<dbReference type="PANTHER" id="PTHR42070:SF1">
    <property type="entry name" value="FILAMENT ASSOCIATED PROTEIN, PUTATIVE (AFU_ORTHOLOGUE AFUA_8G06630)-RELATED"/>
    <property type="match status" value="1"/>
</dbReference>
<feature type="region of interest" description="Disordered" evidence="1">
    <location>
        <begin position="1"/>
        <end position="47"/>
    </location>
</feature>
<protein>
    <recommendedName>
        <fullName evidence="4">BZIP domain-containing protein</fullName>
    </recommendedName>
</protein>
<sequence length="221" mass="23944">MKTNTKTPPGPSVLKWSSKPSDHNAVRVRNNQRRHRARAKEHVQDLERRLEETSARLEAALQTISHLAQEVEILRGRVIATPSPTEGTGPGPDKAHIEAQPMDSMPIQDSPKPDTEDPTPLDVADMTVSPPPPPPPPPAEPGDNADCGCDGGLPPQAPGESTLSCSSAFRIIEQQSLSGVEVTTIRAWLGPGFRRALRPGEACRVETNRVYELLDHITSLS</sequence>
<comment type="caution">
    <text evidence="2">The sequence shown here is derived from an EMBL/GenBank/DDBJ whole genome shotgun (WGS) entry which is preliminary data.</text>
</comment>
<dbReference type="Gene3D" id="1.20.5.170">
    <property type="match status" value="1"/>
</dbReference>
<dbReference type="Proteomes" id="UP000094444">
    <property type="component" value="Unassembled WGS sequence"/>
</dbReference>
<dbReference type="InterPro" id="IPR007972">
    <property type="entry name" value="Mtfr1"/>
</dbReference>
<feature type="compositionally biased region" description="Basic residues" evidence="1">
    <location>
        <begin position="30"/>
        <end position="39"/>
    </location>
</feature>
<reference evidence="2" key="1">
    <citation type="submission" date="2017-09" db="EMBL/GenBank/DDBJ databases">
        <title>Polyketide synthases of a Diaporthe helianthi virulent isolate.</title>
        <authorList>
            <person name="Baroncelli R."/>
        </authorList>
    </citation>
    <scope>NUCLEOTIDE SEQUENCE [LARGE SCALE GENOMIC DNA]</scope>
    <source>
        <strain evidence="2">7/96</strain>
    </source>
</reference>
<accession>A0A2P5I2V4</accession>
<dbReference type="SUPFAM" id="SSF57959">
    <property type="entry name" value="Leucine zipper domain"/>
    <property type="match status" value="1"/>
</dbReference>
<dbReference type="Pfam" id="PF05308">
    <property type="entry name" value="Mito_fiss_reg"/>
    <property type="match status" value="1"/>
</dbReference>
<organism evidence="2 3">
    <name type="scientific">Diaporthe helianthi</name>
    <dbReference type="NCBI Taxonomy" id="158607"/>
    <lineage>
        <taxon>Eukaryota</taxon>
        <taxon>Fungi</taxon>
        <taxon>Dikarya</taxon>
        <taxon>Ascomycota</taxon>
        <taxon>Pezizomycotina</taxon>
        <taxon>Sordariomycetes</taxon>
        <taxon>Sordariomycetidae</taxon>
        <taxon>Diaporthales</taxon>
        <taxon>Diaporthaceae</taxon>
        <taxon>Diaporthe</taxon>
    </lineage>
</organism>
<evidence type="ECO:0000313" key="2">
    <source>
        <dbReference type="EMBL" id="POS76807.1"/>
    </source>
</evidence>
<feature type="region of interest" description="Disordered" evidence="1">
    <location>
        <begin position="103"/>
        <end position="162"/>
    </location>
</feature>
<dbReference type="AlphaFoldDB" id="A0A2P5I2V4"/>
<keyword evidence="3" id="KW-1185">Reference proteome</keyword>
<evidence type="ECO:0000256" key="1">
    <source>
        <dbReference type="SAM" id="MobiDB-lite"/>
    </source>
</evidence>
<dbReference type="EMBL" id="MAVT02000330">
    <property type="protein sequence ID" value="POS76807.1"/>
    <property type="molecule type" value="Genomic_DNA"/>
</dbReference>
<dbReference type="InterPro" id="IPR046347">
    <property type="entry name" value="bZIP_sf"/>
</dbReference>
<name>A0A2P5I2V4_DIAHE</name>
<dbReference type="GO" id="GO:0003700">
    <property type="term" value="F:DNA-binding transcription factor activity"/>
    <property type="evidence" value="ECO:0007669"/>
    <property type="project" value="InterPro"/>
</dbReference>
<dbReference type="STRING" id="158607.A0A2P5I2V4"/>